<organism evidence="2 3">
    <name type="scientific">Paenibacillus urinalis</name>
    <dbReference type="NCBI Taxonomy" id="521520"/>
    <lineage>
        <taxon>Bacteria</taxon>
        <taxon>Bacillati</taxon>
        <taxon>Bacillota</taxon>
        <taxon>Bacilli</taxon>
        <taxon>Bacillales</taxon>
        <taxon>Paenibacillaceae</taxon>
        <taxon>Paenibacillus</taxon>
    </lineage>
</organism>
<dbReference type="Proteomes" id="UP001221519">
    <property type="component" value="Chromosome"/>
</dbReference>
<dbReference type="EMBL" id="CP118108">
    <property type="protein sequence ID" value="WDI03979.1"/>
    <property type="molecule type" value="Genomic_DNA"/>
</dbReference>
<keyword evidence="1" id="KW-0472">Membrane</keyword>
<feature type="transmembrane region" description="Helical" evidence="1">
    <location>
        <begin position="84"/>
        <end position="101"/>
    </location>
</feature>
<name>A0ABY7XDZ0_9BACL</name>
<evidence type="ECO:0000313" key="2">
    <source>
        <dbReference type="EMBL" id="WDI03979.1"/>
    </source>
</evidence>
<sequence>MIVRINGMIADTNPVENSVAGKLVELIANSLGNIASDFGAVLSELFRSGIALLNANSAEIITLGIVTCAAGMMVSPLVGDKNPWIGRLFTTFWVGVIWRVLI</sequence>
<dbReference type="RefSeq" id="WP_274338589.1">
    <property type="nucleotide sequence ID" value="NZ_CP118108.1"/>
</dbReference>
<evidence type="ECO:0000313" key="3">
    <source>
        <dbReference type="Proteomes" id="UP001221519"/>
    </source>
</evidence>
<keyword evidence="1" id="KW-0812">Transmembrane</keyword>
<keyword evidence="1" id="KW-1133">Transmembrane helix</keyword>
<feature type="transmembrane region" description="Helical" evidence="1">
    <location>
        <begin position="60"/>
        <end position="78"/>
    </location>
</feature>
<accession>A0ABY7XDZ0</accession>
<reference evidence="2 3" key="1">
    <citation type="submission" date="2023-02" db="EMBL/GenBank/DDBJ databases">
        <title>Pathogen: clinical or host-associated sample.</title>
        <authorList>
            <person name="Hergert J."/>
            <person name="Casey R."/>
            <person name="Wagner J."/>
            <person name="Young E.L."/>
            <person name="Oakeson K.F."/>
        </authorList>
    </citation>
    <scope>NUCLEOTIDE SEQUENCE [LARGE SCALE GENOMIC DNA]</scope>
    <source>
        <strain evidence="2 3">2022CK-00829</strain>
    </source>
</reference>
<gene>
    <name evidence="2" type="ORF">PUW25_08525</name>
</gene>
<keyword evidence="3" id="KW-1185">Reference proteome</keyword>
<protein>
    <submittedName>
        <fullName evidence="2">Uncharacterized protein</fullName>
    </submittedName>
</protein>
<evidence type="ECO:0000256" key="1">
    <source>
        <dbReference type="SAM" id="Phobius"/>
    </source>
</evidence>
<proteinExistence type="predicted"/>